<dbReference type="Gene3D" id="3.30.70.1230">
    <property type="entry name" value="Nucleotide cyclase"/>
    <property type="match status" value="2"/>
</dbReference>
<comment type="caution">
    <text evidence="4">The sequence shown here is derived from an EMBL/GenBank/DDBJ whole genome shotgun (WGS) entry which is preliminary data.</text>
</comment>
<dbReference type="GO" id="GO:0009190">
    <property type="term" value="P:cyclic nucleotide biosynthetic process"/>
    <property type="evidence" value="ECO:0007669"/>
    <property type="project" value="InterPro"/>
</dbReference>
<dbReference type="InterPro" id="IPR029787">
    <property type="entry name" value="Nucleotide_cyclase"/>
</dbReference>
<dbReference type="InterPro" id="IPR041664">
    <property type="entry name" value="AAA_16"/>
</dbReference>
<dbReference type="SUPFAM" id="SSF52540">
    <property type="entry name" value="P-loop containing nucleoside triphosphate hydrolases"/>
    <property type="match status" value="1"/>
</dbReference>
<dbReference type="InterPro" id="IPR027417">
    <property type="entry name" value="P-loop_NTPase"/>
</dbReference>
<dbReference type="Pfam" id="PF00211">
    <property type="entry name" value="Guanylate_cyc"/>
    <property type="match status" value="2"/>
</dbReference>
<dbReference type="PANTHER" id="PTHR16305:SF28">
    <property type="entry name" value="GUANYLATE CYCLASE DOMAIN-CONTAINING PROTEIN"/>
    <property type="match status" value="1"/>
</dbReference>
<dbReference type="GO" id="GO:0004016">
    <property type="term" value="F:adenylate cyclase activity"/>
    <property type="evidence" value="ECO:0007669"/>
    <property type="project" value="TreeGrafter"/>
</dbReference>
<evidence type="ECO:0000313" key="4">
    <source>
        <dbReference type="EMBL" id="MBI4727398.1"/>
    </source>
</evidence>
<evidence type="ECO:0000313" key="5">
    <source>
        <dbReference type="Proteomes" id="UP000736328"/>
    </source>
</evidence>
<reference evidence="4" key="1">
    <citation type="submission" date="2020-07" db="EMBL/GenBank/DDBJ databases">
        <title>Huge and variable diversity of episymbiotic CPR bacteria and DPANN archaea in groundwater ecosystems.</title>
        <authorList>
            <person name="He C.Y."/>
            <person name="Keren R."/>
            <person name="Whittaker M."/>
            <person name="Farag I.F."/>
            <person name="Doudna J."/>
            <person name="Cate J.H.D."/>
            <person name="Banfield J.F."/>
        </authorList>
    </citation>
    <scope>NUCLEOTIDE SEQUENCE</scope>
    <source>
        <strain evidence="4">NC_groundwater_1520_Pr4_B-0.1um_53_5</strain>
    </source>
</reference>
<dbReference type="EMBL" id="JACQXR010000122">
    <property type="protein sequence ID" value="MBI4727398.1"/>
    <property type="molecule type" value="Genomic_DNA"/>
</dbReference>
<gene>
    <name evidence="4" type="ORF">HY768_09320</name>
</gene>
<dbReference type="GO" id="GO:0005524">
    <property type="term" value="F:ATP binding"/>
    <property type="evidence" value="ECO:0007669"/>
    <property type="project" value="UniProtKB-KW"/>
</dbReference>
<sequence length="966" mass="107189">MKLDASLVKYLGQPLAEKLESGKLSGEETRQASEKLNRLFAALSPYLPRGLHARRQGLIKGEKLTAAILLADVSGFTTLSERLSRTGKEGAEEVTSIINGYFSPLIKIALKYGGDLIRFGGDSITVIFEPLPDETAGKERRAAQAAWEMAEFVKNFAEVKTSIGSFPVGLHLALHTGSFTICRVGSEKEGLQYLLAGQSAAAAARLEDEAEAGQILISKEMHQALTGSVKDEKKSGDTFQLLELTDQAPAGLEQKEEADLSPETMAQKIQDLAAYLPPWLFQRMIADPKSGAQSGEHTRATALFLSFSGLDFDHDASAVAKLQNYYQVLQQTVKSYDGHLNKIDSGQDGQRALILFGAPQSHEDDEIRAALCGLEMLSHQEFSYGGMHQKFGINSGYVFAGTVGSAARREYTAMGDEVNLAARLMGSAQDEELLITEATHRKCKNKFLAEPLGERQFKGKAHPISIFKVTAKKEVGEDIFAKWISESKAIVGRSQERELLNQAIEKTLLGKGQIVSIAGEAGIGKSRLTRDLTSRWMERGYTLFGGSCQSYGQAISYLPWSELLEAYLGLKKTDSPEQKARKIEKALAIIDPQLKDWAPIIGEITGAQMPETQLTKSLDAKLRQQRLFDLALDLASWGASQEPLMLILEDLHWADGASMELLNYLARNIGEKAILLCLVYRPLETQHEFAAKDYHQAINLKELTPEESLELVHSLLAIEGMPPELEALILKKSQGNPFFVEEVVKSLIEQKVVDQKDGKWQVVASEVKNVNIPDTVQGVIKSRVDRLSYETKEALQFASVIGREFSFNLLSGIYPQKEQIKPALADLNRFDLVLLEGEDGYMFKHIMTQEVAYDSLPFAKRRELHNAIGDQLEEAHQGKIEEAFGLLAHHYYHANNWEPAFFYSVEAGDKAKKVYANQEALAHYDRSLEIFDKMVEAGMLPELTKRIEEEIKAEEAKKSVEMQQGK</sequence>
<organism evidence="4 5">
    <name type="scientific">candidate division TA06 bacterium</name>
    <dbReference type="NCBI Taxonomy" id="2250710"/>
    <lineage>
        <taxon>Bacteria</taxon>
        <taxon>Bacteria division TA06</taxon>
    </lineage>
</organism>
<evidence type="ECO:0000256" key="1">
    <source>
        <dbReference type="ARBA" id="ARBA00022741"/>
    </source>
</evidence>
<feature type="domain" description="Guanylate cyclase" evidence="3">
    <location>
        <begin position="67"/>
        <end position="207"/>
    </location>
</feature>
<protein>
    <submittedName>
        <fullName evidence="4">AAA family ATPase</fullName>
    </submittedName>
</protein>
<proteinExistence type="predicted"/>
<dbReference type="Proteomes" id="UP000736328">
    <property type="component" value="Unassembled WGS sequence"/>
</dbReference>
<dbReference type="Gene3D" id="3.40.50.300">
    <property type="entry name" value="P-loop containing nucleotide triphosphate hydrolases"/>
    <property type="match status" value="1"/>
</dbReference>
<accession>A0A933MKV7</accession>
<dbReference type="CDD" id="cd07302">
    <property type="entry name" value="CHD"/>
    <property type="match status" value="2"/>
</dbReference>
<dbReference type="PANTHER" id="PTHR16305">
    <property type="entry name" value="TESTICULAR SOLUBLE ADENYLYL CYCLASE"/>
    <property type="match status" value="1"/>
</dbReference>
<dbReference type="InterPro" id="IPR001054">
    <property type="entry name" value="A/G_cyclase"/>
</dbReference>
<dbReference type="Pfam" id="PF13191">
    <property type="entry name" value="AAA_16"/>
    <property type="match status" value="1"/>
</dbReference>
<name>A0A933MKV7_UNCT6</name>
<dbReference type="GO" id="GO:0005737">
    <property type="term" value="C:cytoplasm"/>
    <property type="evidence" value="ECO:0007669"/>
    <property type="project" value="TreeGrafter"/>
</dbReference>
<dbReference type="AlphaFoldDB" id="A0A933MKV7"/>
<dbReference type="GO" id="GO:0035556">
    <property type="term" value="P:intracellular signal transduction"/>
    <property type="evidence" value="ECO:0007669"/>
    <property type="project" value="InterPro"/>
</dbReference>
<dbReference type="PROSITE" id="PS50125">
    <property type="entry name" value="GUANYLATE_CYCLASE_2"/>
    <property type="match status" value="2"/>
</dbReference>
<keyword evidence="1" id="KW-0547">Nucleotide-binding</keyword>
<keyword evidence="2" id="KW-0067">ATP-binding</keyword>
<evidence type="ECO:0000256" key="2">
    <source>
        <dbReference type="ARBA" id="ARBA00022840"/>
    </source>
</evidence>
<dbReference type="SUPFAM" id="SSF55073">
    <property type="entry name" value="Nucleotide cyclase"/>
    <property type="match status" value="2"/>
</dbReference>
<feature type="domain" description="Guanylate cyclase" evidence="3">
    <location>
        <begin position="301"/>
        <end position="425"/>
    </location>
</feature>
<evidence type="ECO:0000259" key="3">
    <source>
        <dbReference type="PROSITE" id="PS50125"/>
    </source>
</evidence>
<dbReference type="SMART" id="SM00044">
    <property type="entry name" value="CYCc"/>
    <property type="match status" value="1"/>
</dbReference>